<proteinExistence type="inferred from homology"/>
<dbReference type="PANTHER" id="PTHR24321">
    <property type="entry name" value="DEHYDROGENASES, SHORT CHAIN"/>
    <property type="match status" value="1"/>
</dbReference>
<dbReference type="Proteomes" id="UP001143362">
    <property type="component" value="Unassembled WGS sequence"/>
</dbReference>
<name>A0ABT3TBS2_9GAMM</name>
<evidence type="ECO:0000313" key="3">
    <source>
        <dbReference type="EMBL" id="MCX2979705.1"/>
    </source>
</evidence>
<sequence length="225" mass="24234">MGDSLAGKRVLITQSEEFMGPALCKGFAAYGAEVIAAPETLAEPGAAEALVERSGRVDVLIANLAIPAPRTAIVDVTEEEWRHAFSHLVDPLPRLFRALLPQMLDRGEGKIVVMGSASALRGMPKVTTYSAARGAQIAYVRAAGAEVAAENIQINLIAQNFVDNPTYFPPEVQELDAFQRRLRNEVPLGRLATPEEDAQFAVFLASSEVNFFVGQSFAFSGGWVT</sequence>
<comment type="similarity">
    <text evidence="1">Belongs to the short-chain dehydrogenases/reductases (SDR) family.</text>
</comment>
<comment type="caution">
    <text evidence="3">The sequence shown here is derived from an EMBL/GenBank/DDBJ whole genome shotgun (WGS) entry which is preliminary data.</text>
</comment>
<keyword evidence="4" id="KW-1185">Reference proteome</keyword>
<dbReference type="Pfam" id="PF13561">
    <property type="entry name" value="adh_short_C2"/>
    <property type="match status" value="1"/>
</dbReference>
<dbReference type="PRINTS" id="PR00081">
    <property type="entry name" value="GDHRDH"/>
</dbReference>
<dbReference type="Gene3D" id="3.40.50.720">
    <property type="entry name" value="NAD(P)-binding Rossmann-like Domain"/>
    <property type="match status" value="1"/>
</dbReference>
<dbReference type="InterPro" id="IPR036291">
    <property type="entry name" value="NAD(P)-bd_dom_sf"/>
</dbReference>
<evidence type="ECO:0000256" key="1">
    <source>
        <dbReference type="ARBA" id="ARBA00006484"/>
    </source>
</evidence>
<dbReference type="InterPro" id="IPR002347">
    <property type="entry name" value="SDR_fam"/>
</dbReference>
<dbReference type="SUPFAM" id="SSF51735">
    <property type="entry name" value="NAD(P)-binding Rossmann-fold domains"/>
    <property type="match status" value="1"/>
</dbReference>
<dbReference type="PANTHER" id="PTHR24321:SF8">
    <property type="entry name" value="ESTRADIOL 17-BETA-DEHYDROGENASE 8-RELATED"/>
    <property type="match status" value="1"/>
</dbReference>
<reference evidence="3" key="1">
    <citation type="submission" date="2019-02" db="EMBL/GenBank/DDBJ databases">
        <authorList>
            <person name="Li S.-H."/>
        </authorList>
    </citation>
    <scope>NUCLEOTIDE SEQUENCE</scope>
    <source>
        <strain evidence="3">IMCC14734</strain>
    </source>
</reference>
<evidence type="ECO:0000313" key="4">
    <source>
        <dbReference type="Proteomes" id="UP001143362"/>
    </source>
</evidence>
<keyword evidence="2" id="KW-0560">Oxidoreductase</keyword>
<evidence type="ECO:0000256" key="2">
    <source>
        <dbReference type="ARBA" id="ARBA00023002"/>
    </source>
</evidence>
<gene>
    <name evidence="3" type="ORF">EYC98_02380</name>
</gene>
<protein>
    <submittedName>
        <fullName evidence="3">SDR family oxidoreductase</fullName>
    </submittedName>
</protein>
<organism evidence="3 4">
    <name type="scientific">Candidatus Litorirhabdus singularis</name>
    <dbReference type="NCBI Taxonomy" id="2518993"/>
    <lineage>
        <taxon>Bacteria</taxon>
        <taxon>Pseudomonadati</taxon>
        <taxon>Pseudomonadota</taxon>
        <taxon>Gammaproteobacteria</taxon>
        <taxon>Cellvibrionales</taxon>
        <taxon>Halieaceae</taxon>
        <taxon>Candidatus Litorirhabdus</taxon>
    </lineage>
</organism>
<dbReference type="EMBL" id="SHNN01000001">
    <property type="protein sequence ID" value="MCX2979705.1"/>
    <property type="molecule type" value="Genomic_DNA"/>
</dbReference>
<accession>A0ABT3TBS2</accession>